<organism evidence="1 2">
    <name type="scientific">Choristoneura fumiferana</name>
    <name type="common">Spruce budworm moth</name>
    <name type="synonym">Archips fumiferana</name>
    <dbReference type="NCBI Taxonomy" id="7141"/>
    <lineage>
        <taxon>Eukaryota</taxon>
        <taxon>Metazoa</taxon>
        <taxon>Ecdysozoa</taxon>
        <taxon>Arthropoda</taxon>
        <taxon>Hexapoda</taxon>
        <taxon>Insecta</taxon>
        <taxon>Pterygota</taxon>
        <taxon>Neoptera</taxon>
        <taxon>Endopterygota</taxon>
        <taxon>Lepidoptera</taxon>
        <taxon>Glossata</taxon>
        <taxon>Ditrysia</taxon>
        <taxon>Tortricoidea</taxon>
        <taxon>Tortricidae</taxon>
        <taxon>Tortricinae</taxon>
        <taxon>Choristoneura</taxon>
    </lineage>
</organism>
<sequence length="1668" mass="178346">MTSTPIARCVNGDSTEELSFEVDSEGSGEPDIGDDSSEVLPNGCPADFNIHQLLPHENDCSKFYYCVYGETVICDWPHNVDCANAGNGSNEDNDHDEDKRATTVNSEESDILDNGCPVDFDVHQSLPHENDCSKYYYCVHGNKVCDRPEDAGCVIGGGGNNSGEGDNDNSEETEEPNNSVSGEDNNSGEDSAISGEYGSGDDSESNEVEVELLPNGCPADFNIHQLLPHDTDCAKFYYCICDWPHNAGCANAGSGEGNGSGENGNSGEDNGSGENGNSGEDDNNSGDGGNENGVLDNGCPADFNVHQLLPHESDCAKFYYCVHGEKVQRECGPGTHFNPVEQICDWPHNAGCANGGSGEDSGNSNEGGASGEGDNTEEVDNGNSGEGENTEEVDNGNSGENNNVSSAESNEVEVELLPNGCPADFDIHQLLPHESDCTKFYYCVHGEKQERECRDDLFFNPAIQVCDWPANVNCTNANSGESNNNSEEPISTEETESASSEDNDGILENGCPADFDVHLLLPHPYYCDRFFYCVNGAKVERECGPGTHFNPKLQVDPEGILPNGCPADFNIHQLLPHETDCAKFYYCVHGEKVERDCSEEANPNPGSEESNPNPGSEETNPNPGSEETNPNPGSEETNPNPGSESDETSVEAPEGSGSAENGSDENAVVPSDKCKSSCNIGAWAHEHDCDKFWRCDGDNAALGKLLLLTTLALTQGRHVEVELEGTKVASDLCPEEGHYLLPHEYDCTKFYYCESASTHLELTATCPPPTEPPTEAPEPTTEAPTETPAPITTPTEAPSTPAPITLPTEKPELELLPNGCPADFEEYLLLPHETQCNKFYYCLFGEKVERVCSPGTHFNPAILTLRAAVNLTSVTTPRKFSPTDAPLISTSTNCFLMRATAVNSTTAYTERLLRDSICDWPHNVDCANAGNGSNEDNDHDEDSESNNVNSEESDILDNGCPADFDVHQLLPHENDCSKYYYCVHGNKVCDRPEDAGCVIGGGENNSGEGDNDNSEETAEPNNSVSGEDNNSGEDSAISGEYGSGDDSESNEVEVALLPNGCPADFNIHQLLPHDTDCAKFYYCVHGEKVERECGPGTHFNPSLQICDWPHNAGCANAGSGEGNGSGENGNSGEDNGSGENGNSGEDDNNSGDGGNENGVLDNGCPADFNVHQLLPHESDCAKFYYCVHGEKVQRECGPGTHFNPVEQICDWPHNAGCANGGSGEDSGNSNEGGASGEGDNTEEVDNGNSGEGDNTEEVDNGNSGEGENTEEVDNGNSGENNNVSSAESNEVEVELLPNGCPADFDIHQLLPHESDCTKFYYCVHGEKQERECRDDLFFNPAIQVCDWPANVDCTNANSGESNNNSEEPISTEETESASSEDNDGILENGCPADFDVHKLLPHPYYCDRFFYCVNGAKVCDHPSNVNCVGGAGSVIPSSEESASSEVDPEGILPNGCPADFNIHQLLPHETDCAKFYYCVHGEKVERDCGPNTHFNPVCDHPENAGCANAGNSEETDPNPGSEEANPNPGSEEANPNPGSEEANPNPGSEEANPNPGSEETNPNPGSEEANPNPGSEETNPNPGSESDETSVEAPEGSGSAENGSDENAVVPSDKCKSSCNIGAWAHEHDCDKFWRCDGDNAVLDYKEGFEKSDSIVEIIRNHALINTK</sequence>
<keyword evidence="2" id="KW-1185">Reference proteome</keyword>
<name>A0ACC0KZ64_CHOFU</name>
<comment type="caution">
    <text evidence="1">The sequence shown here is derived from an EMBL/GenBank/DDBJ whole genome shotgun (WGS) entry which is preliminary data.</text>
</comment>
<evidence type="ECO:0000313" key="2">
    <source>
        <dbReference type="Proteomes" id="UP001064048"/>
    </source>
</evidence>
<reference evidence="1 2" key="1">
    <citation type="journal article" date="2022" name="Genome Biol. Evol.">
        <title>The Spruce Budworm Genome: Reconstructing the Evolutionary History of Antifreeze Proteins.</title>
        <authorList>
            <person name="Beliveau C."/>
            <person name="Gagne P."/>
            <person name="Picq S."/>
            <person name="Vernygora O."/>
            <person name="Keeling C.I."/>
            <person name="Pinkney K."/>
            <person name="Doucet D."/>
            <person name="Wen F."/>
            <person name="Johnston J.S."/>
            <person name="Maaroufi H."/>
            <person name="Boyle B."/>
            <person name="Laroche J."/>
            <person name="Dewar K."/>
            <person name="Juretic N."/>
            <person name="Blackburn G."/>
            <person name="Nisole A."/>
            <person name="Brunet B."/>
            <person name="Brandao M."/>
            <person name="Lumley L."/>
            <person name="Duan J."/>
            <person name="Quan G."/>
            <person name="Lucarotti C.J."/>
            <person name="Roe A.D."/>
            <person name="Sperling F.A.H."/>
            <person name="Levesque R.C."/>
            <person name="Cusson M."/>
        </authorList>
    </citation>
    <scope>NUCLEOTIDE SEQUENCE [LARGE SCALE GENOMIC DNA]</scope>
    <source>
        <strain evidence="1">Glfc:IPQL:Cfum</strain>
    </source>
</reference>
<proteinExistence type="predicted"/>
<protein>
    <submittedName>
        <fullName evidence="1">Uncharacterized protein</fullName>
    </submittedName>
</protein>
<evidence type="ECO:0000313" key="1">
    <source>
        <dbReference type="EMBL" id="KAI8441638.1"/>
    </source>
</evidence>
<dbReference type="Proteomes" id="UP001064048">
    <property type="component" value="Chromosome 27"/>
</dbReference>
<dbReference type="EMBL" id="CM046127">
    <property type="protein sequence ID" value="KAI8441638.1"/>
    <property type="molecule type" value="Genomic_DNA"/>
</dbReference>
<gene>
    <name evidence="1" type="ORF">MSG28_015198</name>
</gene>
<accession>A0ACC0KZ64</accession>